<dbReference type="AlphaFoldDB" id="A0A318MYH5"/>
<comment type="catalytic activity">
    <reaction evidence="1">
        <text>GDP-alpha-D-mannose + H2O = alpha-D-mannose 1-phosphate + GMP + 2 H(+)</text>
        <dbReference type="Rhea" id="RHEA:27978"/>
        <dbReference type="ChEBI" id="CHEBI:15377"/>
        <dbReference type="ChEBI" id="CHEBI:15378"/>
        <dbReference type="ChEBI" id="CHEBI:57527"/>
        <dbReference type="ChEBI" id="CHEBI:58115"/>
        <dbReference type="ChEBI" id="CHEBI:58409"/>
    </reaction>
</comment>
<gene>
    <name evidence="9" type="ORF">DK869_05695</name>
</gene>
<dbReference type="OrthoDB" id="177518at2"/>
<reference evidence="9 10" key="1">
    <citation type="submission" date="2018-05" db="EMBL/GenBank/DDBJ databases">
        <title>Reference genomes for bee gut microbiota database.</title>
        <authorList>
            <person name="Ellegaard K.M."/>
        </authorList>
    </citation>
    <scope>NUCLEOTIDE SEQUENCE [LARGE SCALE GENOMIC DNA]</scope>
    <source>
        <strain evidence="9 10">ESL0284</strain>
    </source>
</reference>
<evidence type="ECO:0000256" key="5">
    <source>
        <dbReference type="ARBA" id="ARBA00022801"/>
    </source>
</evidence>
<dbReference type="PROSITE" id="PS51462">
    <property type="entry name" value="NUDIX"/>
    <property type="match status" value="1"/>
</dbReference>
<dbReference type="GO" id="GO:0006753">
    <property type="term" value="P:nucleoside phosphate metabolic process"/>
    <property type="evidence" value="ECO:0007669"/>
    <property type="project" value="TreeGrafter"/>
</dbReference>
<dbReference type="CDD" id="cd24161">
    <property type="entry name" value="NUDIX_ADPRase_Ndx2"/>
    <property type="match status" value="1"/>
</dbReference>
<proteinExistence type="inferred from homology"/>
<dbReference type="GO" id="GO:0019693">
    <property type="term" value="P:ribose phosphate metabolic process"/>
    <property type="evidence" value="ECO:0007669"/>
    <property type="project" value="TreeGrafter"/>
</dbReference>
<keyword evidence="5" id="KW-0378">Hydrolase</keyword>
<dbReference type="EMBL" id="QGLT01000003">
    <property type="protein sequence ID" value="PXZ00393.1"/>
    <property type="molecule type" value="Genomic_DNA"/>
</dbReference>
<dbReference type="Proteomes" id="UP000247565">
    <property type="component" value="Unassembled WGS sequence"/>
</dbReference>
<comment type="cofactor">
    <cofactor evidence="2">
        <name>Mg(2+)</name>
        <dbReference type="ChEBI" id="CHEBI:18420"/>
    </cofactor>
</comment>
<protein>
    <recommendedName>
        <fullName evidence="4">GDP-mannose pyrophosphatase</fullName>
    </recommendedName>
    <alternativeName>
        <fullName evidence="6">GDP-mannose hydrolase</fullName>
    </alternativeName>
    <alternativeName>
        <fullName evidence="7">GDPMK</fullName>
    </alternativeName>
</protein>
<dbReference type="PANTHER" id="PTHR11839:SF18">
    <property type="entry name" value="NUDIX HYDROLASE DOMAIN-CONTAINING PROTEIN"/>
    <property type="match status" value="1"/>
</dbReference>
<dbReference type="SUPFAM" id="SSF55811">
    <property type="entry name" value="Nudix"/>
    <property type="match status" value="1"/>
</dbReference>
<evidence type="ECO:0000256" key="4">
    <source>
        <dbReference type="ARBA" id="ARBA00016377"/>
    </source>
</evidence>
<dbReference type="GO" id="GO:0016787">
    <property type="term" value="F:hydrolase activity"/>
    <property type="evidence" value="ECO:0007669"/>
    <property type="project" value="UniProtKB-KW"/>
</dbReference>
<evidence type="ECO:0000313" key="9">
    <source>
        <dbReference type="EMBL" id="PXZ00393.1"/>
    </source>
</evidence>
<name>A0A318MYH5_9PROT</name>
<feature type="domain" description="Nudix hydrolase" evidence="8">
    <location>
        <begin position="55"/>
        <end position="190"/>
    </location>
</feature>
<dbReference type="RefSeq" id="WP_110439316.1">
    <property type="nucleotide sequence ID" value="NZ_CP046393.1"/>
</dbReference>
<organism evidence="9 10">
    <name type="scientific">Commensalibacter melissae</name>
    <dbReference type="NCBI Taxonomy" id="2070537"/>
    <lineage>
        <taxon>Bacteria</taxon>
        <taxon>Pseudomonadati</taxon>
        <taxon>Pseudomonadota</taxon>
        <taxon>Alphaproteobacteria</taxon>
        <taxon>Acetobacterales</taxon>
        <taxon>Acetobacteraceae</taxon>
    </lineage>
</organism>
<accession>A0A318MYH5</accession>
<sequence>MPQKLDTDKKIIGQADPGGIVPESSRIAYENRWLKIREDIIRYPNGLKGMFGVVERNEFAVILPLHINNEGIKIVTLIRQYRYPVGKFMWELPMGMWELKPDATPEMVAAGELEEETGLRAANMVHGGILYQGAGYSTQKGHVFLATDLTQHSPKREETELHMTCHTIPLTQFEEMIQNGQITCMVTIAAFCLLRSKKLV</sequence>
<comment type="similarity">
    <text evidence="3">Belongs to the Nudix hydrolase family. NudK subfamily.</text>
</comment>
<dbReference type="Gene3D" id="3.90.79.10">
    <property type="entry name" value="Nucleoside Triphosphate Pyrophosphohydrolase"/>
    <property type="match status" value="1"/>
</dbReference>
<dbReference type="InterPro" id="IPR015797">
    <property type="entry name" value="NUDIX_hydrolase-like_dom_sf"/>
</dbReference>
<evidence type="ECO:0000259" key="8">
    <source>
        <dbReference type="PROSITE" id="PS51462"/>
    </source>
</evidence>
<evidence type="ECO:0000256" key="7">
    <source>
        <dbReference type="ARBA" id="ARBA00032272"/>
    </source>
</evidence>
<evidence type="ECO:0000256" key="2">
    <source>
        <dbReference type="ARBA" id="ARBA00001946"/>
    </source>
</evidence>
<comment type="caution">
    <text evidence="9">The sequence shown here is derived from an EMBL/GenBank/DDBJ whole genome shotgun (WGS) entry which is preliminary data.</text>
</comment>
<dbReference type="InterPro" id="IPR000086">
    <property type="entry name" value="NUDIX_hydrolase_dom"/>
</dbReference>
<evidence type="ECO:0000256" key="6">
    <source>
        <dbReference type="ARBA" id="ARBA00032162"/>
    </source>
</evidence>
<evidence type="ECO:0000313" key="10">
    <source>
        <dbReference type="Proteomes" id="UP000247565"/>
    </source>
</evidence>
<dbReference type="Pfam" id="PF00293">
    <property type="entry name" value="NUDIX"/>
    <property type="match status" value="1"/>
</dbReference>
<keyword evidence="10" id="KW-1185">Reference proteome</keyword>
<dbReference type="PANTHER" id="PTHR11839">
    <property type="entry name" value="UDP/ADP-SUGAR PYROPHOSPHATASE"/>
    <property type="match status" value="1"/>
</dbReference>
<evidence type="ECO:0000256" key="3">
    <source>
        <dbReference type="ARBA" id="ARBA00007275"/>
    </source>
</evidence>
<evidence type="ECO:0000256" key="1">
    <source>
        <dbReference type="ARBA" id="ARBA00000847"/>
    </source>
</evidence>